<dbReference type="Pfam" id="PF05569">
    <property type="entry name" value="Peptidase_M56"/>
    <property type="match status" value="1"/>
</dbReference>
<dbReference type="RefSeq" id="WP_377765465.1">
    <property type="nucleotide sequence ID" value="NZ_JBHULB010000006.1"/>
</dbReference>
<feature type="domain" description="Peptidase M56" evidence="4">
    <location>
        <begin position="86"/>
        <end position="255"/>
    </location>
</feature>
<feature type="transmembrane region" description="Helical" evidence="3">
    <location>
        <begin position="6"/>
        <end position="25"/>
    </location>
</feature>
<dbReference type="EMBL" id="JBHULB010000006">
    <property type="protein sequence ID" value="MFD2585909.1"/>
    <property type="molecule type" value="Genomic_DNA"/>
</dbReference>
<sequence>MDPLFIHLLKSSSILLVFLLSYHLFLKKETFFSGNRLFLLAGLIIALLLPFVIITKTIIVEPVPLVQGYQYLVEQPISTTSAHSLLSWKTILAIIYFAGVLLFSTKLVIQLKTIKKIKKNSEVVENKSFFHVRTKKNISPFSFFRHIFYYPNQFPEEELDTIIAHEEVHARELHSIDILLTQMLLIVLWFNPVIWFYKTIIKQNLEFLADAKTCEADENKKFYQYLMLKQAIGNHQISIANPFYNSIIKKRIVMLNQSQSKSINRLKLLVVLPFLGIFLFGFNTKEVVKFAENPVSSNTNKEDMPDSTSPETQLDPANFIPFTSTKTDKKTGQEKKTSFSSSIKTIKLSIDKNTTDASLAKMKDDLAQEGADFSYTVVRNSSKEIIDISIQINGEGTNGEKFNGSYNTSSDSPINPITILYDDESNAVSFWNSNSTVSAADNESIIWVDSDEDESKRIVIKTINGKKTITVDGKEVDEDELEEMNIFRIKEGKSNNMKFIIDSESKEEGNGGVFIFENDDNDDTKKTKIKIRRGQTNKSDKPIIIVNGEEVDEKEISNLPSENIKTVHVLKGTSAKEKYGKKGEDGVIEIITKDKKQIVLRNNSDGLQIEKDDNVFIIDTNEAGDFSNDIKFVTKGKKPLFVVDGKKVKKLKDTNPDNIESVNVLKGKAAEEKYGRKGKNGVVEITTKKKN</sequence>
<keyword evidence="1" id="KW-1134">Transmembrane beta strand</keyword>
<evidence type="ECO:0000256" key="3">
    <source>
        <dbReference type="SAM" id="Phobius"/>
    </source>
</evidence>
<dbReference type="SUPFAM" id="SSF56935">
    <property type="entry name" value="Porins"/>
    <property type="match status" value="1"/>
</dbReference>
<gene>
    <name evidence="5" type="ORF">ACFSQJ_03135</name>
</gene>
<proteinExistence type="inferred from homology"/>
<keyword evidence="1 3" id="KW-0472">Membrane</keyword>
<name>A0ABW5MW85_9FLAO</name>
<keyword evidence="3" id="KW-1133">Transmembrane helix</keyword>
<keyword evidence="6" id="KW-1185">Reference proteome</keyword>
<dbReference type="InterPro" id="IPR037066">
    <property type="entry name" value="Plug_dom_sf"/>
</dbReference>
<evidence type="ECO:0000256" key="1">
    <source>
        <dbReference type="PROSITE-ProRule" id="PRU01360"/>
    </source>
</evidence>
<comment type="caution">
    <text evidence="5">The sequence shown here is derived from an EMBL/GenBank/DDBJ whole genome shotgun (WGS) entry which is preliminary data.</text>
</comment>
<evidence type="ECO:0000313" key="5">
    <source>
        <dbReference type="EMBL" id="MFD2585909.1"/>
    </source>
</evidence>
<keyword evidence="1" id="KW-0813">Transport</keyword>
<evidence type="ECO:0000259" key="4">
    <source>
        <dbReference type="Pfam" id="PF05569"/>
    </source>
</evidence>
<comment type="subcellular location">
    <subcellularLocation>
        <location evidence="1">Cell outer membrane</location>
        <topology evidence="1">Multi-pass membrane protein</topology>
    </subcellularLocation>
</comment>
<evidence type="ECO:0000313" key="6">
    <source>
        <dbReference type="Proteomes" id="UP001597526"/>
    </source>
</evidence>
<accession>A0ABW5MW85</accession>
<reference evidence="6" key="1">
    <citation type="journal article" date="2019" name="Int. J. Syst. Evol. Microbiol.">
        <title>The Global Catalogue of Microorganisms (GCM) 10K type strain sequencing project: providing services to taxonomists for standard genome sequencing and annotation.</title>
        <authorList>
            <consortium name="The Broad Institute Genomics Platform"/>
            <consortium name="The Broad Institute Genome Sequencing Center for Infectious Disease"/>
            <person name="Wu L."/>
            <person name="Ma J."/>
        </authorList>
    </citation>
    <scope>NUCLEOTIDE SEQUENCE [LARGE SCALE GENOMIC DNA]</scope>
    <source>
        <strain evidence="6">KCTC 52368</strain>
    </source>
</reference>
<evidence type="ECO:0000256" key="2">
    <source>
        <dbReference type="SAM" id="MobiDB-lite"/>
    </source>
</evidence>
<protein>
    <submittedName>
        <fullName evidence="5">M56 family metallopeptidase</fullName>
    </submittedName>
</protein>
<feature type="compositionally biased region" description="Basic and acidic residues" evidence="2">
    <location>
        <begin position="326"/>
        <end position="336"/>
    </location>
</feature>
<organism evidence="5 6">
    <name type="scientific">Croceitalea marina</name>
    <dbReference type="NCBI Taxonomy" id="1775166"/>
    <lineage>
        <taxon>Bacteria</taxon>
        <taxon>Pseudomonadati</taxon>
        <taxon>Bacteroidota</taxon>
        <taxon>Flavobacteriia</taxon>
        <taxon>Flavobacteriales</taxon>
        <taxon>Flavobacteriaceae</taxon>
        <taxon>Croceitalea</taxon>
    </lineage>
</organism>
<feature type="transmembrane region" description="Helical" evidence="3">
    <location>
        <begin position="178"/>
        <end position="197"/>
    </location>
</feature>
<dbReference type="CDD" id="cd07341">
    <property type="entry name" value="M56_BlaR1_MecR1_like"/>
    <property type="match status" value="1"/>
</dbReference>
<feature type="transmembrane region" description="Helical" evidence="3">
    <location>
        <begin position="37"/>
        <end position="59"/>
    </location>
</feature>
<keyword evidence="1" id="KW-0998">Cell outer membrane</keyword>
<feature type="transmembrane region" description="Helical" evidence="3">
    <location>
        <begin position="91"/>
        <end position="109"/>
    </location>
</feature>
<dbReference type="PROSITE" id="PS52016">
    <property type="entry name" value="TONB_DEPENDENT_REC_3"/>
    <property type="match status" value="1"/>
</dbReference>
<dbReference type="InterPro" id="IPR039426">
    <property type="entry name" value="TonB-dep_rcpt-like"/>
</dbReference>
<dbReference type="Gene3D" id="2.170.130.10">
    <property type="entry name" value="TonB-dependent receptor, plug domain"/>
    <property type="match status" value="2"/>
</dbReference>
<feature type="region of interest" description="Disordered" evidence="2">
    <location>
        <begin position="295"/>
        <end position="336"/>
    </location>
</feature>
<keyword evidence="1 3" id="KW-0812">Transmembrane</keyword>
<dbReference type="InterPro" id="IPR008756">
    <property type="entry name" value="Peptidase_M56"/>
</dbReference>
<comment type="similarity">
    <text evidence="1">Belongs to the TonB-dependent receptor family.</text>
</comment>
<dbReference type="Proteomes" id="UP001597526">
    <property type="component" value="Unassembled WGS sequence"/>
</dbReference>